<protein>
    <recommendedName>
        <fullName evidence="2">Type II toxin-antitoxin system RelE/ParE family toxin</fullName>
    </recommendedName>
</protein>
<evidence type="ECO:0000313" key="1">
    <source>
        <dbReference type="EMBL" id="KKN17766.1"/>
    </source>
</evidence>
<name>A0A0F9QXA5_9ZZZZ</name>
<proteinExistence type="predicted"/>
<comment type="caution">
    <text evidence="1">The sequence shown here is derived from an EMBL/GenBank/DDBJ whole genome shotgun (WGS) entry which is preliminary data.</text>
</comment>
<gene>
    <name evidence="1" type="ORF">LCGC14_0962590</name>
</gene>
<dbReference type="EMBL" id="LAZR01003491">
    <property type="protein sequence ID" value="KKN17766.1"/>
    <property type="molecule type" value="Genomic_DNA"/>
</dbReference>
<evidence type="ECO:0008006" key="2">
    <source>
        <dbReference type="Google" id="ProtNLM"/>
    </source>
</evidence>
<sequence length="118" mass="13691">MGNQSTTIRITKTFDNTVDSAISHLALYTNEDDVIDRVIALINHFETHVLDNPYIYSRCIELTQLGVASVREFNYDGFRILYEVQKNRDDSLTIEVLLLLLQNQSIQNQLIEHCLLYK</sequence>
<accession>A0A0F9QXA5</accession>
<dbReference type="AlphaFoldDB" id="A0A0F9QXA5"/>
<organism evidence="1">
    <name type="scientific">marine sediment metagenome</name>
    <dbReference type="NCBI Taxonomy" id="412755"/>
    <lineage>
        <taxon>unclassified sequences</taxon>
        <taxon>metagenomes</taxon>
        <taxon>ecological metagenomes</taxon>
    </lineage>
</organism>
<reference evidence="1" key="1">
    <citation type="journal article" date="2015" name="Nature">
        <title>Complex archaea that bridge the gap between prokaryotes and eukaryotes.</title>
        <authorList>
            <person name="Spang A."/>
            <person name="Saw J.H."/>
            <person name="Jorgensen S.L."/>
            <person name="Zaremba-Niedzwiedzka K."/>
            <person name="Martijn J."/>
            <person name="Lind A.E."/>
            <person name="van Eijk R."/>
            <person name="Schleper C."/>
            <person name="Guy L."/>
            <person name="Ettema T.J."/>
        </authorList>
    </citation>
    <scope>NUCLEOTIDE SEQUENCE</scope>
</reference>